<evidence type="ECO:0008006" key="3">
    <source>
        <dbReference type="Google" id="ProtNLM"/>
    </source>
</evidence>
<dbReference type="HOGENOM" id="CLU_130277_0_0_5"/>
<dbReference type="RefSeq" id="WP_050686564.1">
    <property type="nucleotide sequence ID" value="NZ_CP004398.1"/>
</dbReference>
<dbReference type="Proteomes" id="UP000031521">
    <property type="component" value="Plasmid pP73E"/>
</dbReference>
<name>A0A0B5E2L2_9RHOB</name>
<dbReference type="GO" id="GO:0003677">
    <property type="term" value="F:DNA binding"/>
    <property type="evidence" value="ECO:0007669"/>
    <property type="project" value="InterPro"/>
</dbReference>
<sequence>MAEETPPPRVAPTVKSAPRIRQVYWCKLPDDAQLPEFWKTRPVLIMSLKTTLHGKVTVLPFSTKSQPDNPHAYPMQSPLQAKQAWVICDHLMTVAVSRLSPPGRVIPRISEADFEHIKERALKNLPY</sequence>
<proteinExistence type="predicted"/>
<accession>A0A0B5E2L2</accession>
<dbReference type="AlphaFoldDB" id="A0A0B5E2L2"/>
<geneLocation type="plasmid" evidence="1 2">
    <name>pP73E</name>
</geneLocation>
<dbReference type="Pfam" id="PF02452">
    <property type="entry name" value="PemK_toxin"/>
    <property type="match status" value="1"/>
</dbReference>
<dbReference type="InterPro" id="IPR003477">
    <property type="entry name" value="PemK-like"/>
</dbReference>
<dbReference type="Gene3D" id="2.30.30.110">
    <property type="match status" value="1"/>
</dbReference>
<dbReference type="EMBL" id="CP004398">
    <property type="protein sequence ID" value="AJE49534.1"/>
    <property type="molecule type" value="Genomic_DNA"/>
</dbReference>
<evidence type="ECO:0000313" key="2">
    <source>
        <dbReference type="Proteomes" id="UP000031521"/>
    </source>
</evidence>
<keyword evidence="1" id="KW-0614">Plasmid</keyword>
<evidence type="ECO:0000313" key="1">
    <source>
        <dbReference type="EMBL" id="AJE49534.1"/>
    </source>
</evidence>
<dbReference type="OrthoDB" id="7365622at2"/>
<dbReference type="SUPFAM" id="SSF50118">
    <property type="entry name" value="Cell growth inhibitor/plasmid maintenance toxic component"/>
    <property type="match status" value="1"/>
</dbReference>
<gene>
    <name evidence="1" type="ORF">P73_4819</name>
</gene>
<protein>
    <recommendedName>
        <fullName evidence="3">PemK-like protein</fullName>
    </recommendedName>
</protein>
<dbReference type="KEGG" id="cid:P73_4819"/>
<reference evidence="1 2" key="1">
    <citation type="journal article" date="2014" name="Int. J. Syst. Evol. Microbiol.">
        <title>Celeribacter indicus sp. nov., a polycyclic aromatic hydrocarbon-degrading bacterium from deep-sea sediment and reclassification of Huaishuia halophila as Celeribacter halophilus comb. nov.</title>
        <authorList>
            <person name="Lai Q."/>
            <person name="Cao J."/>
            <person name="Yuan J."/>
            <person name="Li F."/>
            <person name="Shao Z."/>
        </authorList>
    </citation>
    <scope>NUCLEOTIDE SEQUENCE [LARGE SCALE GENOMIC DNA]</scope>
    <source>
        <strain evidence="1">P73</strain>
        <plasmid evidence="2">Plasmid pP73E</plasmid>
    </source>
</reference>
<keyword evidence="2" id="KW-1185">Reference proteome</keyword>
<dbReference type="InterPro" id="IPR011067">
    <property type="entry name" value="Plasmid_toxin/cell-grow_inhib"/>
</dbReference>
<organism evidence="1 2">
    <name type="scientific">Celeribacter indicus</name>
    <dbReference type="NCBI Taxonomy" id="1208324"/>
    <lineage>
        <taxon>Bacteria</taxon>
        <taxon>Pseudomonadati</taxon>
        <taxon>Pseudomonadota</taxon>
        <taxon>Alphaproteobacteria</taxon>
        <taxon>Rhodobacterales</taxon>
        <taxon>Roseobacteraceae</taxon>
        <taxon>Celeribacter</taxon>
    </lineage>
</organism>